<dbReference type="EMBL" id="JBANDC010000005">
    <property type="protein sequence ID" value="MEM4987637.1"/>
    <property type="molecule type" value="Genomic_DNA"/>
</dbReference>
<name>A0ABU9PUI4_9BURK</name>
<accession>A0ABU9PUI4</accession>
<evidence type="ECO:0000313" key="1">
    <source>
        <dbReference type="EMBL" id="MEM4987637.1"/>
    </source>
</evidence>
<protein>
    <submittedName>
        <fullName evidence="1">Uncharacterized protein</fullName>
    </submittedName>
</protein>
<reference evidence="1 2" key="1">
    <citation type="submission" date="2024-02" db="EMBL/GenBank/DDBJ databases">
        <title>Draft genome sequence of Collimonas sp. strain H4R21, an effective mineral-weathering bacterial strain isolated from the beech rhizosphere.</title>
        <authorList>
            <person name="Morin E."/>
            <person name="Uroz S."/>
            <person name="Leveau J.H.J."/>
            <person name="Kumar R."/>
            <person name="Rey M.W."/>
            <person name="Pham J."/>
        </authorList>
    </citation>
    <scope>NUCLEOTIDE SEQUENCE [LARGE SCALE GENOMIC DNA]</scope>
    <source>
        <strain evidence="1 2">H4R21</strain>
    </source>
</reference>
<comment type="caution">
    <text evidence="1">The sequence shown here is derived from an EMBL/GenBank/DDBJ whole genome shotgun (WGS) entry which is preliminary data.</text>
</comment>
<keyword evidence="2" id="KW-1185">Reference proteome</keyword>
<dbReference type="Proteomes" id="UP001495910">
    <property type="component" value="Unassembled WGS sequence"/>
</dbReference>
<gene>
    <name evidence="1" type="ORF">V8G57_09585</name>
</gene>
<sequence length="41" mass="4542">MAVRVAAMAQLPEKPAIALIFMSHGKLNNAKLESWMKVTPF</sequence>
<evidence type="ECO:0000313" key="2">
    <source>
        <dbReference type="Proteomes" id="UP001495910"/>
    </source>
</evidence>
<proteinExistence type="predicted"/>
<dbReference type="RefSeq" id="WP_342829176.1">
    <property type="nucleotide sequence ID" value="NZ_JBANDC010000005.1"/>
</dbReference>
<organism evidence="1 2">
    <name type="scientific">Collimonas rhizosphaerae</name>
    <dbReference type="NCBI Taxonomy" id="3126357"/>
    <lineage>
        <taxon>Bacteria</taxon>
        <taxon>Pseudomonadati</taxon>
        <taxon>Pseudomonadota</taxon>
        <taxon>Betaproteobacteria</taxon>
        <taxon>Burkholderiales</taxon>
        <taxon>Oxalobacteraceae</taxon>
        <taxon>Collimonas</taxon>
    </lineage>
</organism>